<keyword evidence="4" id="KW-1185">Reference proteome</keyword>
<dbReference type="Pfam" id="PF00534">
    <property type="entry name" value="Glycos_transf_1"/>
    <property type="match status" value="1"/>
</dbReference>
<feature type="domain" description="Glycosyl transferase family 1" evidence="2">
    <location>
        <begin position="254"/>
        <end position="408"/>
    </location>
</feature>
<dbReference type="InterPro" id="IPR050194">
    <property type="entry name" value="Glycosyltransferase_grp1"/>
</dbReference>
<sequence>MSAPRSTAPDSVSLPTSDRPGEQLRVLIVTENASQRHGGESILPLHWFLGLLRANVDVRLLMHARHEREVVELLGENAFRVHFVPDTLSQKILWTLSRPLPHNVKVFTTVWFMHLITQFTQRRVARRMIAQHQINVVHEPIPVSPRLPSMMYDLGAPVVIGPMNGNMSYPPGSRRPLFQEPIFRPLARSFTSLANWLIPGKRRSALLLVANERTRQGLPRNCSARVETLVENGVDPEVWRRPDDLPTRPDGVLRLGFSGRLLDWKGVDVVLAVLAELRKQSPAVELWIVGDGPERKRLGRQAEHLGLVGAVTFHGWVGQNECARLLSQCDVFVYPSVMDCGGAVVLEAMSLGLPVVALNWGGPADYVRPPFGVAIDPAPRRQVIAEMVKAIQSLTPEKRRRMGAAAQKEIADHYAWPAKIQEILAKYKDACGADTHTPKAEGTAESLCVESSPSA</sequence>
<dbReference type="CDD" id="cd03801">
    <property type="entry name" value="GT4_PimA-like"/>
    <property type="match status" value="1"/>
</dbReference>
<evidence type="ECO:0000259" key="2">
    <source>
        <dbReference type="Pfam" id="PF00534"/>
    </source>
</evidence>
<protein>
    <submittedName>
        <fullName evidence="3">2-deoxystreptamine glucosyltransferase</fullName>
        <ecNumber evidence="3">2.4.1.284</ecNumber>
    </submittedName>
</protein>
<dbReference type="KEGG" id="pnd:Pla175_27520"/>
<dbReference type="InterPro" id="IPR001296">
    <property type="entry name" value="Glyco_trans_1"/>
</dbReference>
<dbReference type="PANTHER" id="PTHR45947:SF3">
    <property type="entry name" value="SULFOQUINOVOSYL TRANSFERASE SQD2"/>
    <property type="match status" value="1"/>
</dbReference>
<feature type="region of interest" description="Disordered" evidence="1">
    <location>
        <begin position="434"/>
        <end position="455"/>
    </location>
</feature>
<keyword evidence="3" id="KW-0328">Glycosyltransferase</keyword>
<dbReference type="EMBL" id="CP036291">
    <property type="protein sequence ID" value="QDU89363.1"/>
    <property type="molecule type" value="Genomic_DNA"/>
</dbReference>
<evidence type="ECO:0000313" key="3">
    <source>
        <dbReference type="EMBL" id="QDU89363.1"/>
    </source>
</evidence>
<gene>
    <name evidence="3" type="primary">kanF</name>
    <name evidence="3" type="ORF">Pla175_27520</name>
</gene>
<dbReference type="Proteomes" id="UP000317429">
    <property type="component" value="Chromosome"/>
</dbReference>
<dbReference type="SUPFAM" id="SSF53756">
    <property type="entry name" value="UDP-Glycosyltransferase/glycogen phosphorylase"/>
    <property type="match status" value="1"/>
</dbReference>
<organism evidence="3 4">
    <name type="scientific">Pirellulimonas nuda</name>
    <dbReference type="NCBI Taxonomy" id="2528009"/>
    <lineage>
        <taxon>Bacteria</taxon>
        <taxon>Pseudomonadati</taxon>
        <taxon>Planctomycetota</taxon>
        <taxon>Planctomycetia</taxon>
        <taxon>Pirellulales</taxon>
        <taxon>Lacipirellulaceae</taxon>
        <taxon>Pirellulimonas</taxon>
    </lineage>
</organism>
<dbReference type="GO" id="GO:0102318">
    <property type="term" value="F:2-deoxystreptamine glucosyltransferase activity"/>
    <property type="evidence" value="ECO:0007669"/>
    <property type="project" value="UniProtKB-EC"/>
</dbReference>
<dbReference type="OrthoDB" id="9790710at2"/>
<dbReference type="PANTHER" id="PTHR45947">
    <property type="entry name" value="SULFOQUINOVOSYL TRANSFERASE SQD2"/>
    <property type="match status" value="1"/>
</dbReference>
<proteinExistence type="predicted"/>
<evidence type="ECO:0000256" key="1">
    <source>
        <dbReference type="SAM" id="MobiDB-lite"/>
    </source>
</evidence>
<keyword evidence="3" id="KW-0808">Transferase</keyword>
<dbReference type="Gene3D" id="3.40.50.2000">
    <property type="entry name" value="Glycogen Phosphorylase B"/>
    <property type="match status" value="2"/>
</dbReference>
<name>A0A518DD34_9BACT</name>
<dbReference type="EC" id="2.4.1.284" evidence="3"/>
<dbReference type="AlphaFoldDB" id="A0A518DD34"/>
<accession>A0A518DD34</accession>
<reference evidence="3 4" key="1">
    <citation type="submission" date="2019-02" db="EMBL/GenBank/DDBJ databases">
        <title>Deep-cultivation of Planctomycetes and their phenomic and genomic characterization uncovers novel biology.</title>
        <authorList>
            <person name="Wiegand S."/>
            <person name="Jogler M."/>
            <person name="Boedeker C."/>
            <person name="Pinto D."/>
            <person name="Vollmers J."/>
            <person name="Rivas-Marin E."/>
            <person name="Kohn T."/>
            <person name="Peeters S.H."/>
            <person name="Heuer A."/>
            <person name="Rast P."/>
            <person name="Oberbeckmann S."/>
            <person name="Bunk B."/>
            <person name="Jeske O."/>
            <person name="Meyerdierks A."/>
            <person name="Storesund J.E."/>
            <person name="Kallscheuer N."/>
            <person name="Luecker S."/>
            <person name="Lage O.M."/>
            <person name="Pohl T."/>
            <person name="Merkel B.J."/>
            <person name="Hornburger P."/>
            <person name="Mueller R.-W."/>
            <person name="Bruemmer F."/>
            <person name="Labrenz M."/>
            <person name="Spormann A.M."/>
            <person name="Op den Camp H."/>
            <person name="Overmann J."/>
            <person name="Amann R."/>
            <person name="Jetten M.S.M."/>
            <person name="Mascher T."/>
            <person name="Medema M.H."/>
            <person name="Devos D.P."/>
            <person name="Kaster A.-K."/>
            <person name="Ovreas L."/>
            <person name="Rohde M."/>
            <person name="Galperin M.Y."/>
            <person name="Jogler C."/>
        </authorList>
    </citation>
    <scope>NUCLEOTIDE SEQUENCE [LARGE SCALE GENOMIC DNA]</scope>
    <source>
        <strain evidence="3 4">Pla175</strain>
    </source>
</reference>
<evidence type="ECO:0000313" key="4">
    <source>
        <dbReference type="Proteomes" id="UP000317429"/>
    </source>
</evidence>